<proteinExistence type="predicted"/>
<protein>
    <submittedName>
        <fullName evidence="2">Uncharacterized protein</fullName>
    </submittedName>
</protein>
<keyword evidence="1" id="KW-0472">Membrane</keyword>
<reference evidence="3" key="1">
    <citation type="submission" date="2017-05" db="EMBL/GenBank/DDBJ databases">
        <title>Streptomyces olivochromogenes NBRC 3561 whole genome shotgun sequence.</title>
        <authorList>
            <person name="Dohra H."/>
            <person name="Kodani S."/>
        </authorList>
    </citation>
    <scope>NUCLEOTIDE SEQUENCE [LARGE SCALE GENOMIC DNA]</scope>
    <source>
        <strain evidence="3">NBRC 3561</strain>
    </source>
</reference>
<evidence type="ECO:0000313" key="3">
    <source>
        <dbReference type="Proteomes" id="UP000217446"/>
    </source>
</evidence>
<feature type="transmembrane region" description="Helical" evidence="1">
    <location>
        <begin position="25"/>
        <end position="46"/>
    </location>
</feature>
<keyword evidence="3" id="KW-1185">Reference proteome</keyword>
<accession>A0A250VU84</accession>
<keyword evidence="1" id="KW-1133">Transmembrane helix</keyword>
<keyword evidence="1" id="KW-0812">Transmembrane</keyword>
<dbReference type="Proteomes" id="UP000217446">
    <property type="component" value="Unassembled WGS sequence"/>
</dbReference>
<dbReference type="AlphaFoldDB" id="A0A250VU84"/>
<comment type="caution">
    <text evidence="2">The sequence shown here is derived from an EMBL/GenBank/DDBJ whole genome shotgun (WGS) entry which is preliminary data.</text>
</comment>
<sequence>MWLVGAYVAVHGVLYSRDRGVDSSVLALGFGWAFTCFAGLMCMYLLGQQMWGRDAEPANGMGERPSGS</sequence>
<name>A0A250VU84_STROL</name>
<evidence type="ECO:0000256" key="1">
    <source>
        <dbReference type="SAM" id="Phobius"/>
    </source>
</evidence>
<organism evidence="2 3">
    <name type="scientific">Streptomyces olivochromogenes</name>
    <dbReference type="NCBI Taxonomy" id="1963"/>
    <lineage>
        <taxon>Bacteria</taxon>
        <taxon>Bacillati</taxon>
        <taxon>Actinomycetota</taxon>
        <taxon>Actinomycetes</taxon>
        <taxon>Kitasatosporales</taxon>
        <taxon>Streptomycetaceae</taxon>
        <taxon>Streptomyces</taxon>
    </lineage>
</organism>
<dbReference type="EMBL" id="BDQI01000040">
    <property type="protein sequence ID" value="GAX57773.1"/>
    <property type="molecule type" value="Genomic_DNA"/>
</dbReference>
<evidence type="ECO:0000313" key="2">
    <source>
        <dbReference type="EMBL" id="GAX57773.1"/>
    </source>
</evidence>
<gene>
    <name evidence="2" type="ORF">SO3561_09343</name>
</gene>